<dbReference type="InterPro" id="IPR036397">
    <property type="entry name" value="RNaseH_sf"/>
</dbReference>
<protein>
    <submittedName>
        <fullName evidence="2">3'-5' exonuclease</fullName>
    </submittedName>
</protein>
<dbReference type="AlphaFoldDB" id="A0A1B1U5W7"/>
<keyword evidence="3" id="KW-1185">Reference proteome</keyword>
<dbReference type="RefSeq" id="WP_066340279.1">
    <property type="nucleotide sequence ID" value="NZ_CP016503.1"/>
</dbReference>
<keyword evidence="2" id="KW-0269">Exonuclease</keyword>
<dbReference type="Proteomes" id="UP000092884">
    <property type="component" value="Chromosome"/>
</dbReference>
<dbReference type="CDD" id="cd05782">
    <property type="entry name" value="DNA_polB_like1_exo"/>
    <property type="match status" value="1"/>
</dbReference>
<accession>A0A1B1U5W7</accession>
<dbReference type="Pfam" id="PF10108">
    <property type="entry name" value="DNA_pol_B_exo2"/>
    <property type="match status" value="1"/>
</dbReference>
<dbReference type="InterPro" id="IPR012337">
    <property type="entry name" value="RNaseH-like_sf"/>
</dbReference>
<dbReference type="GO" id="GO:0003676">
    <property type="term" value="F:nucleic acid binding"/>
    <property type="evidence" value="ECO:0007669"/>
    <property type="project" value="InterPro"/>
</dbReference>
<dbReference type="OrthoDB" id="13288at2"/>
<dbReference type="STRING" id="222136.BBW65_04430"/>
<keyword evidence="2" id="KW-0540">Nuclease</keyword>
<feature type="domain" description="Predicted 3'-5' exonuclease PolB-like" evidence="1">
    <location>
        <begin position="43"/>
        <end position="257"/>
    </location>
</feature>
<evidence type="ECO:0000313" key="3">
    <source>
        <dbReference type="Proteomes" id="UP000092884"/>
    </source>
</evidence>
<dbReference type="GO" id="GO:0004527">
    <property type="term" value="F:exonuclease activity"/>
    <property type="evidence" value="ECO:0007669"/>
    <property type="project" value="UniProtKB-KW"/>
</dbReference>
<proteinExistence type="predicted"/>
<organism evidence="2 3">
    <name type="scientific">Helicobacter enhydrae</name>
    <dbReference type="NCBI Taxonomy" id="222136"/>
    <lineage>
        <taxon>Bacteria</taxon>
        <taxon>Pseudomonadati</taxon>
        <taxon>Campylobacterota</taxon>
        <taxon>Epsilonproteobacteria</taxon>
        <taxon>Campylobacterales</taxon>
        <taxon>Helicobacteraceae</taxon>
        <taxon>Helicobacter</taxon>
    </lineage>
</organism>
<evidence type="ECO:0000259" key="1">
    <source>
        <dbReference type="Pfam" id="PF10108"/>
    </source>
</evidence>
<sequence length="270" mass="31445">MICVFDIETIPDIQLLQEQFGFQGSPIEICNQAFAQQEERTGSTFLPIAFHKIISIAAVFCDDYGKFEKIGVFGRKHQITEENIEKVTLGEFLKWFNKANPKLVSFNGRNFDIPTLMLRAMKYNLESLAYFEQDNPTHNKSKWENYRQRYSERFHTDLLDSLGHYGSVRGLKLDDVASLCGLPGKYDICGGDVYDLYYQQNALQKIDEYCQSDVLNTYWIYLKYEILKGNLTLADYINILQLWLEKLPQDKGYSQIFITKIQNEIERCLA</sequence>
<keyword evidence="2" id="KW-0378">Hydrolase</keyword>
<dbReference type="KEGG" id="het:BBW65_04430"/>
<reference evidence="3" key="1">
    <citation type="submission" date="2016-07" db="EMBL/GenBank/DDBJ databases">
        <authorList>
            <person name="Florea S."/>
            <person name="Webb J.S."/>
            <person name="Jaromczyk J."/>
            <person name="Schardl C.L."/>
        </authorList>
    </citation>
    <scope>NUCLEOTIDE SEQUENCE [LARGE SCALE GENOMIC DNA]</scope>
    <source>
        <strain evidence="3">MIT 01-6242</strain>
    </source>
</reference>
<gene>
    <name evidence="2" type="ORF">BBW65_04430</name>
</gene>
<dbReference type="SUPFAM" id="SSF53098">
    <property type="entry name" value="Ribonuclease H-like"/>
    <property type="match status" value="1"/>
</dbReference>
<dbReference type="InterPro" id="IPR019288">
    <property type="entry name" value="3'-5'_exonuclease_PolB-like"/>
</dbReference>
<evidence type="ECO:0000313" key="2">
    <source>
        <dbReference type="EMBL" id="ANV98092.1"/>
    </source>
</evidence>
<dbReference type="EMBL" id="CP016503">
    <property type="protein sequence ID" value="ANV98092.1"/>
    <property type="molecule type" value="Genomic_DNA"/>
</dbReference>
<dbReference type="Gene3D" id="3.30.420.10">
    <property type="entry name" value="Ribonuclease H-like superfamily/Ribonuclease H"/>
    <property type="match status" value="1"/>
</dbReference>
<name>A0A1B1U5W7_9HELI</name>